<keyword evidence="7 8" id="KW-0472">Membrane</keyword>
<reference evidence="11 13" key="2">
    <citation type="submission" date="2018-06" db="EMBL/GenBank/DDBJ databases">
        <authorList>
            <consortium name="Pathogen Informatics"/>
            <person name="Doyle S."/>
        </authorList>
    </citation>
    <scope>NUCLEOTIDE SEQUENCE [LARGE SCALE GENOMIC DNA]</scope>
    <source>
        <strain evidence="11 13">NCTC11401</strain>
    </source>
</reference>
<reference evidence="10 12" key="1">
    <citation type="submission" date="2017-01" db="EMBL/GenBank/DDBJ databases">
        <authorList>
            <person name="Varghese N."/>
            <person name="Submissions S."/>
        </authorList>
    </citation>
    <scope>NUCLEOTIDE SEQUENCE [LARGE SCALE GENOMIC DNA]</scope>
    <source>
        <strain evidence="10 12">ATCC 33342</strain>
    </source>
</reference>
<evidence type="ECO:0000256" key="2">
    <source>
        <dbReference type="ARBA" id="ARBA00022475"/>
    </source>
</evidence>
<feature type="transmembrane region" description="Helical" evidence="8">
    <location>
        <begin position="12"/>
        <end position="37"/>
    </location>
</feature>
<feature type="transmembrane region" description="Helical" evidence="8">
    <location>
        <begin position="120"/>
        <end position="137"/>
    </location>
</feature>
<dbReference type="Proteomes" id="UP000186808">
    <property type="component" value="Unassembled WGS sequence"/>
</dbReference>
<dbReference type="GO" id="GO:0010041">
    <property type="term" value="P:response to iron(III) ion"/>
    <property type="evidence" value="ECO:0007669"/>
    <property type="project" value="TreeGrafter"/>
</dbReference>
<comment type="subcellular location">
    <subcellularLocation>
        <location evidence="1">Cell membrane</location>
        <topology evidence="1">Multi-pass membrane protein</topology>
    </subcellularLocation>
</comment>
<dbReference type="OrthoDB" id="9775035at2"/>
<dbReference type="EMBL" id="FTNL01000015">
    <property type="protein sequence ID" value="SIR55561.1"/>
    <property type="molecule type" value="Genomic_DNA"/>
</dbReference>
<dbReference type="EC" id="2.4.2.43" evidence="11"/>
<evidence type="ECO:0000313" key="13">
    <source>
        <dbReference type="Proteomes" id="UP000254374"/>
    </source>
</evidence>
<feature type="transmembrane region" description="Helical" evidence="8">
    <location>
        <begin position="214"/>
        <end position="233"/>
    </location>
</feature>
<feature type="domain" description="ArnT-like N-terminal" evidence="9">
    <location>
        <begin position="41"/>
        <end position="245"/>
    </location>
</feature>
<evidence type="ECO:0000256" key="6">
    <source>
        <dbReference type="ARBA" id="ARBA00022989"/>
    </source>
</evidence>
<evidence type="ECO:0000313" key="11">
    <source>
        <dbReference type="EMBL" id="STO25624.1"/>
    </source>
</evidence>
<dbReference type="Pfam" id="PF02366">
    <property type="entry name" value="PMT"/>
    <property type="match status" value="1"/>
</dbReference>
<dbReference type="GO" id="GO:0005886">
    <property type="term" value="C:plasma membrane"/>
    <property type="evidence" value="ECO:0007669"/>
    <property type="project" value="UniProtKB-SubCell"/>
</dbReference>
<evidence type="ECO:0000259" key="9">
    <source>
        <dbReference type="Pfam" id="PF02366"/>
    </source>
</evidence>
<keyword evidence="5 8" id="KW-0812">Transmembrane</keyword>
<accession>A0A377GLX8</accession>
<evidence type="ECO:0000313" key="12">
    <source>
        <dbReference type="Proteomes" id="UP000186808"/>
    </source>
</evidence>
<organism evidence="11 13">
    <name type="scientific">Fluoribacter gormanii</name>
    <dbReference type="NCBI Taxonomy" id="464"/>
    <lineage>
        <taxon>Bacteria</taxon>
        <taxon>Pseudomonadati</taxon>
        <taxon>Pseudomonadota</taxon>
        <taxon>Gammaproteobacteria</taxon>
        <taxon>Legionellales</taxon>
        <taxon>Legionellaceae</taxon>
        <taxon>Fluoribacter</taxon>
    </lineage>
</organism>
<dbReference type="RefSeq" id="WP_082647063.1">
    <property type="nucleotide sequence ID" value="NZ_CAAAIX010000014.1"/>
</dbReference>
<proteinExistence type="predicted"/>
<evidence type="ECO:0000256" key="5">
    <source>
        <dbReference type="ARBA" id="ARBA00022692"/>
    </source>
</evidence>
<evidence type="ECO:0000256" key="8">
    <source>
        <dbReference type="SAM" id="Phobius"/>
    </source>
</evidence>
<protein>
    <submittedName>
        <fullName evidence="10">Dolichyl-phosphate-mannose-protein mannosyltransferase</fullName>
    </submittedName>
    <submittedName>
        <fullName evidence="11">Undecaprenyl phosphate-alpha-4-amino-4-deoxy-L-arabinose arabinosyl transferase</fullName>
        <ecNumber evidence="11">2.4.2.43</ecNumber>
    </submittedName>
</protein>
<feature type="transmembrane region" description="Helical" evidence="8">
    <location>
        <begin position="92"/>
        <end position="113"/>
    </location>
</feature>
<dbReference type="GO" id="GO:0000030">
    <property type="term" value="F:mannosyltransferase activity"/>
    <property type="evidence" value="ECO:0007669"/>
    <property type="project" value="InterPro"/>
</dbReference>
<feature type="transmembrane region" description="Helical" evidence="8">
    <location>
        <begin position="311"/>
        <end position="328"/>
    </location>
</feature>
<dbReference type="EMBL" id="UGGV01000001">
    <property type="protein sequence ID" value="STO25624.1"/>
    <property type="molecule type" value="Genomic_DNA"/>
</dbReference>
<feature type="transmembrane region" description="Helical" evidence="8">
    <location>
        <begin position="275"/>
        <end position="295"/>
    </location>
</feature>
<sequence length="523" mass="60014">MNIENEKQLQQQFFYNAHFALVFLLVCRIISICFIPLNDVSEARYAEIARKMLETGNWVTPLHDYGIPFWAKPPLSTWLSAFSMKLFGVNEFAVRLPGLFLSLVTIWLIWYLVKRHGGDVIAMITTLILAGTLYFFLDAGTVMTDPSLVLCITLVEVAFWRALVDGSKLWSYVFFIGLGLGLLAKGPVAVVLSGMPIFFWVLLRKQWRNLWERLPWIKGIMLMLAIALPWYIWAEIRTPGFLNYFIIGENFNRFLKPGWAGDKYGYAHQQSWGMIWVYAVIGTLPWCLLGAAWFIKCRHNVRKVFVDNDGWLSYFFLCTIVPLCFFTFSSNIIYTYVFPSIPAFSVFFVAYWERVGAILRVKQLITKLSILVGVLFLGATLAFNAIPEAISKTEKFVVAAWLKQHPAAGSYLIYWSYKTEFSAQFYSGGRVKPAVSNKELCRLLDNGLENYLVIKPYNTTDISPELFSKMVLIQRVYSGDKRFLLMRIPVSAKQTCENIKTAKAGNSKYYYLEQGDLLRHVLT</sequence>
<keyword evidence="2" id="KW-1003">Cell membrane</keyword>
<evidence type="ECO:0000256" key="7">
    <source>
        <dbReference type="ARBA" id="ARBA00023136"/>
    </source>
</evidence>
<evidence type="ECO:0000313" key="10">
    <source>
        <dbReference type="EMBL" id="SIR55561.1"/>
    </source>
</evidence>
<dbReference type="AlphaFoldDB" id="A0A377GLX8"/>
<keyword evidence="6 8" id="KW-1133">Transmembrane helix</keyword>
<keyword evidence="12" id="KW-1185">Reference proteome</keyword>
<gene>
    <name evidence="11" type="primary">arnT</name>
    <name evidence="11" type="ORF">NCTC11401_02461</name>
    <name evidence="10" type="ORF">SAMN05421777_11542</name>
</gene>
<keyword evidence="4 11" id="KW-0808">Transferase</keyword>
<feature type="transmembrane region" description="Helical" evidence="8">
    <location>
        <begin position="334"/>
        <end position="352"/>
    </location>
</feature>
<keyword evidence="3 11" id="KW-0328">Glycosyltransferase</keyword>
<feature type="transmembrane region" description="Helical" evidence="8">
    <location>
        <begin position="169"/>
        <end position="202"/>
    </location>
</feature>
<feature type="transmembrane region" description="Helical" evidence="8">
    <location>
        <begin position="364"/>
        <end position="386"/>
    </location>
</feature>
<dbReference type="PANTHER" id="PTHR33908:SF3">
    <property type="entry name" value="UNDECAPRENYL PHOSPHATE-ALPHA-4-AMINO-4-DEOXY-L-ARABINOSE ARABINOSYL TRANSFERASE"/>
    <property type="match status" value="1"/>
</dbReference>
<dbReference type="InterPro" id="IPR003342">
    <property type="entry name" value="ArnT-like_N"/>
</dbReference>
<dbReference type="GO" id="GO:0103015">
    <property type="term" value="F:4-amino-4-deoxy-L-arabinose transferase activity"/>
    <property type="evidence" value="ECO:0007669"/>
    <property type="project" value="UniProtKB-EC"/>
</dbReference>
<evidence type="ECO:0000256" key="4">
    <source>
        <dbReference type="ARBA" id="ARBA00022679"/>
    </source>
</evidence>
<dbReference type="Proteomes" id="UP000254374">
    <property type="component" value="Unassembled WGS sequence"/>
</dbReference>
<dbReference type="PANTHER" id="PTHR33908">
    <property type="entry name" value="MANNOSYLTRANSFERASE YKCB-RELATED"/>
    <property type="match status" value="1"/>
</dbReference>
<evidence type="ECO:0000256" key="1">
    <source>
        <dbReference type="ARBA" id="ARBA00004651"/>
    </source>
</evidence>
<dbReference type="STRING" id="464.Lgor_0626"/>
<dbReference type="GO" id="GO:0006493">
    <property type="term" value="P:protein O-linked glycosylation"/>
    <property type="evidence" value="ECO:0007669"/>
    <property type="project" value="InterPro"/>
</dbReference>
<evidence type="ECO:0000256" key="3">
    <source>
        <dbReference type="ARBA" id="ARBA00022676"/>
    </source>
</evidence>
<dbReference type="GO" id="GO:0009103">
    <property type="term" value="P:lipopolysaccharide biosynthetic process"/>
    <property type="evidence" value="ECO:0007669"/>
    <property type="project" value="UniProtKB-ARBA"/>
</dbReference>
<name>A0A377GLX8_9GAMM</name>
<dbReference type="InterPro" id="IPR050297">
    <property type="entry name" value="LipidA_mod_glycosyltrf_83"/>
</dbReference>